<proteinExistence type="predicted"/>
<organism evidence="1 2">
    <name type="scientific">Pipistrellus kuhlii</name>
    <name type="common">Kuhl's pipistrelle</name>
    <dbReference type="NCBI Taxonomy" id="59472"/>
    <lineage>
        <taxon>Eukaryota</taxon>
        <taxon>Metazoa</taxon>
        <taxon>Chordata</taxon>
        <taxon>Craniata</taxon>
        <taxon>Vertebrata</taxon>
        <taxon>Euteleostomi</taxon>
        <taxon>Mammalia</taxon>
        <taxon>Eutheria</taxon>
        <taxon>Laurasiatheria</taxon>
        <taxon>Chiroptera</taxon>
        <taxon>Yangochiroptera</taxon>
        <taxon>Vespertilionidae</taxon>
        <taxon>Pipistrellus</taxon>
    </lineage>
</organism>
<dbReference type="Proteomes" id="UP000558488">
    <property type="component" value="Unassembled WGS sequence"/>
</dbReference>
<dbReference type="AlphaFoldDB" id="A0A7J7WD69"/>
<evidence type="ECO:0000313" key="2">
    <source>
        <dbReference type="Proteomes" id="UP000558488"/>
    </source>
</evidence>
<name>A0A7J7WD69_PIPKU</name>
<dbReference type="EMBL" id="JACAGB010000011">
    <property type="protein sequence ID" value="KAF6335319.1"/>
    <property type="molecule type" value="Genomic_DNA"/>
</dbReference>
<protein>
    <submittedName>
        <fullName evidence="1">Uncharacterized protein</fullName>
    </submittedName>
</protein>
<comment type="caution">
    <text evidence="1">The sequence shown here is derived from an EMBL/GenBank/DDBJ whole genome shotgun (WGS) entry which is preliminary data.</text>
</comment>
<keyword evidence="2" id="KW-1185">Reference proteome</keyword>
<gene>
    <name evidence="1" type="ORF">mPipKuh1_008002</name>
</gene>
<accession>A0A7J7WD69</accession>
<reference evidence="1 2" key="1">
    <citation type="journal article" date="2020" name="Nature">
        <title>Six reference-quality genomes reveal evolution of bat adaptations.</title>
        <authorList>
            <person name="Jebb D."/>
            <person name="Huang Z."/>
            <person name="Pippel M."/>
            <person name="Hughes G.M."/>
            <person name="Lavrichenko K."/>
            <person name="Devanna P."/>
            <person name="Winkler S."/>
            <person name="Jermiin L.S."/>
            <person name="Skirmuntt E.C."/>
            <person name="Katzourakis A."/>
            <person name="Burkitt-Gray L."/>
            <person name="Ray D.A."/>
            <person name="Sullivan K.A.M."/>
            <person name="Roscito J.G."/>
            <person name="Kirilenko B.M."/>
            <person name="Davalos L.M."/>
            <person name="Corthals A.P."/>
            <person name="Power M.L."/>
            <person name="Jones G."/>
            <person name="Ransome R.D."/>
            <person name="Dechmann D.K.N."/>
            <person name="Locatelli A.G."/>
            <person name="Puechmaille S.J."/>
            <person name="Fedrigo O."/>
            <person name="Jarvis E.D."/>
            <person name="Hiller M."/>
            <person name="Vernes S.C."/>
            <person name="Myers E.W."/>
            <person name="Teeling E.C."/>
        </authorList>
    </citation>
    <scope>NUCLEOTIDE SEQUENCE [LARGE SCALE GENOMIC DNA]</scope>
    <source>
        <strain evidence="1">MPipKuh1</strain>
        <tissue evidence="1">Flight muscle</tissue>
    </source>
</reference>
<evidence type="ECO:0000313" key="1">
    <source>
        <dbReference type="EMBL" id="KAF6335319.1"/>
    </source>
</evidence>
<sequence>MNNCVFSKAIVQSNQPMREVTNHRTGTHAYQHNQRTQTVRVRACAGRWEQPGRGQWGKGDLCKSLSNKEFKKNSNNPISKHPALALELQAAWVLSTLRSPPQGKCPSLWKCESPGPLACRTGYLPQTQQEATVQPQGQGSAREVLGAARWFCEARASAKTLGCSPWKLMGTGLC</sequence>